<evidence type="ECO:0000256" key="1">
    <source>
        <dbReference type="ARBA" id="ARBA00000022"/>
    </source>
</evidence>
<dbReference type="InterPro" id="IPR037238">
    <property type="entry name" value="YbiA-like_sf"/>
</dbReference>
<dbReference type="InterPro" id="IPR012816">
    <property type="entry name" value="NADAR"/>
</dbReference>
<accession>A0A9E2NN79</accession>
<gene>
    <name evidence="4" type="ORF">H9791_04490</name>
</gene>
<dbReference type="Gene3D" id="1.10.357.40">
    <property type="entry name" value="YbiA-like"/>
    <property type="match status" value="1"/>
</dbReference>
<dbReference type="EMBL" id="JAHLFO010000055">
    <property type="protein sequence ID" value="MBU3813750.1"/>
    <property type="molecule type" value="Genomic_DNA"/>
</dbReference>
<sequence>GVGLQGQCYAIPTMQGGVETIRPYVDEFIAFAKEHKELTFLVTPIGCGIAGFKSEDIAPLFKEAIVEENIVLPESFEEVIMQIRPLSKATIDVLAKRMQAKNPYSVGTLSHGIWEHQHYFELLWDSYDHYDWHEHFERYGLHEDFERGVMLTDDLMHQPVNKEWVFGMYMSAEFPPQKLMLLEQCHYYKGERLCPFRSHMKGMLFNYERCWVKFNLFPQDHPHIEEDLDYYKHCGLADLCPDDGVPMSMKALLLNRWIHWGGDFANLDGFREWYRALDYTNVNGGLRKEDLYDISNPDFLFFWGHHGKPGETTKACLSQWFPCRFTVNGIHYNCAEQFMMAEKARIMGDEDTRKRILASTDPKEIKALGREVRNFDEYKWQKHRMEIVITGNLHKFMDNEELKVFLLGTRDKILVEASPYDTVWGIGMKEDDPDCRNPRLWKGENLLGFALMDVREKLNKIK</sequence>
<name>A0A9E2NN79_9BACE</name>
<proteinExistence type="predicted"/>
<comment type="catalytic activity">
    <reaction evidence="1">
        <text>5-amino-6-(5-phospho-D-ribosylamino)uracil + H2O = 5,6-diaminouracil + D-ribose 5-phosphate</text>
        <dbReference type="Rhea" id="RHEA:55020"/>
        <dbReference type="ChEBI" id="CHEBI:15377"/>
        <dbReference type="ChEBI" id="CHEBI:46252"/>
        <dbReference type="ChEBI" id="CHEBI:58453"/>
        <dbReference type="ChEBI" id="CHEBI:78346"/>
    </reaction>
</comment>
<dbReference type="CDD" id="cd15457">
    <property type="entry name" value="NADAR"/>
    <property type="match status" value="1"/>
</dbReference>
<comment type="caution">
    <text evidence="4">The sequence shown here is derived from an EMBL/GenBank/DDBJ whole genome shotgun (WGS) entry which is preliminary data.</text>
</comment>
<organism evidence="4 5">
    <name type="scientific">Candidatus Bacteroides intestinipullorum</name>
    <dbReference type="NCBI Taxonomy" id="2838471"/>
    <lineage>
        <taxon>Bacteria</taxon>
        <taxon>Pseudomonadati</taxon>
        <taxon>Bacteroidota</taxon>
        <taxon>Bacteroidia</taxon>
        <taxon>Bacteroidales</taxon>
        <taxon>Bacteroidaceae</taxon>
        <taxon>Bacteroides</taxon>
    </lineage>
</organism>
<dbReference type="AlphaFoldDB" id="A0A9E2NN79"/>
<reference evidence="4" key="2">
    <citation type="submission" date="2021-04" db="EMBL/GenBank/DDBJ databases">
        <authorList>
            <person name="Gilroy R."/>
        </authorList>
    </citation>
    <scope>NUCLEOTIDE SEQUENCE</scope>
    <source>
        <strain evidence="4">B3-3758</strain>
    </source>
</reference>
<feature type="domain" description="NADAR" evidence="3">
    <location>
        <begin position="301"/>
        <end position="458"/>
    </location>
</feature>
<dbReference type="Proteomes" id="UP000824236">
    <property type="component" value="Unassembled WGS sequence"/>
</dbReference>
<evidence type="ECO:0000259" key="3">
    <source>
        <dbReference type="Pfam" id="PF08719"/>
    </source>
</evidence>
<comment type="catalytic activity">
    <reaction evidence="2">
        <text>2,5-diamino-6-hydroxy-4-(5-phosphoribosylamino)-pyrimidine + H2O = 2,5,6-triamino-4-hydroxypyrimidine + D-ribose 5-phosphate</text>
        <dbReference type="Rhea" id="RHEA:23436"/>
        <dbReference type="ChEBI" id="CHEBI:15377"/>
        <dbReference type="ChEBI" id="CHEBI:58614"/>
        <dbReference type="ChEBI" id="CHEBI:78346"/>
        <dbReference type="ChEBI" id="CHEBI:137796"/>
    </reaction>
</comment>
<dbReference type="NCBIfam" id="TIGR02464">
    <property type="entry name" value="ribofla_fusion"/>
    <property type="match status" value="1"/>
</dbReference>
<dbReference type="Pfam" id="PF08719">
    <property type="entry name" value="NADAR"/>
    <property type="match status" value="1"/>
</dbReference>
<feature type="non-terminal residue" evidence="4">
    <location>
        <position position="1"/>
    </location>
</feature>
<protein>
    <submittedName>
        <fullName evidence="4">DUF1768 domain-containing protein</fullName>
    </submittedName>
</protein>
<evidence type="ECO:0000313" key="5">
    <source>
        <dbReference type="Proteomes" id="UP000824236"/>
    </source>
</evidence>
<evidence type="ECO:0000256" key="2">
    <source>
        <dbReference type="ARBA" id="ARBA00000751"/>
    </source>
</evidence>
<reference evidence="4" key="1">
    <citation type="journal article" date="2021" name="PeerJ">
        <title>Extensive microbial diversity within the chicken gut microbiome revealed by metagenomics and culture.</title>
        <authorList>
            <person name="Gilroy R."/>
            <person name="Ravi A."/>
            <person name="Getino M."/>
            <person name="Pursley I."/>
            <person name="Horton D.L."/>
            <person name="Alikhan N.F."/>
            <person name="Baker D."/>
            <person name="Gharbi K."/>
            <person name="Hall N."/>
            <person name="Watson M."/>
            <person name="Adriaenssens E.M."/>
            <person name="Foster-Nyarko E."/>
            <person name="Jarju S."/>
            <person name="Secka A."/>
            <person name="Antonio M."/>
            <person name="Oren A."/>
            <person name="Chaudhuri R.R."/>
            <person name="La Ragione R."/>
            <person name="Hildebrand F."/>
            <person name="Pallen M.J."/>
        </authorList>
    </citation>
    <scope>NUCLEOTIDE SEQUENCE</scope>
    <source>
        <strain evidence="4">B3-3758</strain>
    </source>
</reference>
<dbReference type="SUPFAM" id="SSF143990">
    <property type="entry name" value="YbiA-like"/>
    <property type="match status" value="1"/>
</dbReference>
<evidence type="ECO:0000313" key="4">
    <source>
        <dbReference type="EMBL" id="MBU3813750.1"/>
    </source>
</evidence>